<evidence type="ECO:0000313" key="1">
    <source>
        <dbReference type="EMBL" id="JAP21049.1"/>
    </source>
</evidence>
<sequence>MNFNGSNIMSQQINTNHKCVNNKADPILHNKAITLLDKFNAKLSRHYRQGISTTSSREKSN</sequence>
<dbReference type="EMBL" id="GEDG01018136">
    <property type="protein sequence ID" value="JAP21049.1"/>
    <property type="molecule type" value="Transcribed_RNA"/>
</dbReference>
<organism evidence="1">
    <name type="scientific">Solanum chacoense</name>
    <name type="common">Chaco potato</name>
    <dbReference type="NCBI Taxonomy" id="4108"/>
    <lineage>
        <taxon>Eukaryota</taxon>
        <taxon>Viridiplantae</taxon>
        <taxon>Streptophyta</taxon>
        <taxon>Embryophyta</taxon>
        <taxon>Tracheophyta</taxon>
        <taxon>Spermatophyta</taxon>
        <taxon>Magnoliopsida</taxon>
        <taxon>eudicotyledons</taxon>
        <taxon>Gunneridae</taxon>
        <taxon>Pentapetalae</taxon>
        <taxon>asterids</taxon>
        <taxon>lamiids</taxon>
        <taxon>Solanales</taxon>
        <taxon>Solanaceae</taxon>
        <taxon>Solanoideae</taxon>
        <taxon>Solaneae</taxon>
        <taxon>Solanum</taxon>
    </lineage>
</organism>
<accession>A0A0V0HMF4</accession>
<name>A0A0V0HMF4_SOLCH</name>
<reference evidence="1" key="1">
    <citation type="submission" date="2015-12" db="EMBL/GenBank/DDBJ databases">
        <title>Gene expression during late stages of embryo sac development: a critical building block for successful pollen-pistil interactions.</title>
        <authorList>
            <person name="Liu Y."/>
            <person name="Joly V."/>
            <person name="Sabar M."/>
            <person name="Matton D.P."/>
        </authorList>
    </citation>
    <scope>NUCLEOTIDE SEQUENCE</scope>
</reference>
<protein>
    <submittedName>
        <fullName evidence="1">Putative ovule protein</fullName>
    </submittedName>
</protein>
<proteinExistence type="predicted"/>
<dbReference type="AlphaFoldDB" id="A0A0V0HMF4"/>